<dbReference type="Gene3D" id="6.10.140.2220">
    <property type="match status" value="1"/>
</dbReference>
<evidence type="ECO:0000313" key="3">
    <source>
        <dbReference type="Proteomes" id="UP000320762"/>
    </source>
</evidence>
<dbReference type="SUPFAM" id="SSF144232">
    <property type="entry name" value="HIT/MYND zinc finger-like"/>
    <property type="match status" value="1"/>
</dbReference>
<feature type="compositionally biased region" description="Polar residues" evidence="1">
    <location>
        <begin position="513"/>
        <end position="524"/>
    </location>
</feature>
<evidence type="ECO:0008006" key="4">
    <source>
        <dbReference type="Google" id="ProtNLM"/>
    </source>
</evidence>
<feature type="region of interest" description="Disordered" evidence="1">
    <location>
        <begin position="505"/>
        <end position="541"/>
    </location>
</feature>
<sequence>MPVPLKDLRPPVVALKDGFGLLDDPPARQRYISQIKEILRSEDCGLPDLAVNPFKLPKSQWHPNSYCVLLAMGNLHTLRYLLELGAASGDAESPLAKPSIRCLRRIWSRLFSWIEFLHPGNGHVPVLYPDSYDYIEPLVRLFPIIFIDNVRSKIYDLLRQAPSIYRMLIDLWLRYLNYIQQTCSSREAPRVIVMGYSYIIDALQDALTPKDPNFCDQKFTEMLIEQSEAAVGPRWRILYELAVESLLGLRTNIDFVGGPQRLHEIMLYSHLRLIFVFCNEILPITCYFHRFLQTFVMQSHLLIEDGEQARMACLVVRTIWATSEDSRSMACAIRDGILPIMLAHNSDGMLNYDILLVARRSIHMPITRALAHKDGPLSFVQARFGEAEPELAVAMDAEIASRIEIMRSLHPRICANPECTSSITATTRIRRCVCLEACYCSKACQKAHRKAHKAVCIDRANAKLPSDVPFRRPIDAYFARKVAWKYVQRSVDLILSEIDQLSPSSNHLSPSSDQFSPLSDQLAPSSGVEHSPSSDPTSLSTSSSHTYLISIDFEAHPIPLHTTQIWDTVGTGPEPTIIVQITVGRFDSETQSTVTAMRLTLSDLRSTTFVLR</sequence>
<keyword evidence="3" id="KW-1185">Reference proteome</keyword>
<dbReference type="EMBL" id="VDMD01000014">
    <property type="protein sequence ID" value="TRM61932.1"/>
    <property type="molecule type" value="Genomic_DNA"/>
</dbReference>
<organism evidence="2 3">
    <name type="scientific">Schizophyllum amplum</name>
    <dbReference type="NCBI Taxonomy" id="97359"/>
    <lineage>
        <taxon>Eukaryota</taxon>
        <taxon>Fungi</taxon>
        <taxon>Dikarya</taxon>
        <taxon>Basidiomycota</taxon>
        <taxon>Agaricomycotina</taxon>
        <taxon>Agaricomycetes</taxon>
        <taxon>Agaricomycetidae</taxon>
        <taxon>Agaricales</taxon>
        <taxon>Schizophyllaceae</taxon>
        <taxon>Schizophyllum</taxon>
    </lineage>
</organism>
<feature type="compositionally biased region" description="Low complexity" evidence="1">
    <location>
        <begin position="530"/>
        <end position="541"/>
    </location>
</feature>
<accession>A0A550CAU6</accession>
<dbReference type="Proteomes" id="UP000320762">
    <property type="component" value="Unassembled WGS sequence"/>
</dbReference>
<gene>
    <name evidence="2" type="ORF">BD626DRAFT_631155</name>
</gene>
<name>A0A550CAU6_9AGAR</name>
<comment type="caution">
    <text evidence="2">The sequence shown here is derived from an EMBL/GenBank/DDBJ whole genome shotgun (WGS) entry which is preliminary data.</text>
</comment>
<evidence type="ECO:0000313" key="2">
    <source>
        <dbReference type="EMBL" id="TRM61932.1"/>
    </source>
</evidence>
<proteinExistence type="predicted"/>
<evidence type="ECO:0000256" key="1">
    <source>
        <dbReference type="SAM" id="MobiDB-lite"/>
    </source>
</evidence>
<dbReference type="OrthoDB" id="2950016at2759"/>
<dbReference type="AlphaFoldDB" id="A0A550CAU6"/>
<reference evidence="2 3" key="1">
    <citation type="journal article" date="2019" name="New Phytol.">
        <title>Comparative genomics reveals unique wood-decay strategies and fruiting body development in the Schizophyllaceae.</title>
        <authorList>
            <person name="Almasi E."/>
            <person name="Sahu N."/>
            <person name="Krizsan K."/>
            <person name="Balint B."/>
            <person name="Kovacs G.M."/>
            <person name="Kiss B."/>
            <person name="Cseklye J."/>
            <person name="Drula E."/>
            <person name="Henrissat B."/>
            <person name="Nagy I."/>
            <person name="Chovatia M."/>
            <person name="Adam C."/>
            <person name="LaButti K."/>
            <person name="Lipzen A."/>
            <person name="Riley R."/>
            <person name="Grigoriev I.V."/>
            <person name="Nagy L.G."/>
        </authorList>
    </citation>
    <scope>NUCLEOTIDE SEQUENCE [LARGE SCALE GENOMIC DNA]</scope>
    <source>
        <strain evidence="2 3">NL-1724</strain>
    </source>
</reference>
<protein>
    <recommendedName>
        <fullName evidence="4">MYND-type domain-containing protein</fullName>
    </recommendedName>
</protein>